<evidence type="ECO:0000313" key="3">
    <source>
        <dbReference type="EMBL" id="CAH0521352.1"/>
    </source>
</evidence>
<proteinExistence type="predicted"/>
<evidence type="ECO:0000256" key="1">
    <source>
        <dbReference type="SAM" id="MobiDB-lite"/>
    </source>
</evidence>
<gene>
    <name evidence="3" type="ORF">PBS001_LOCUS7808</name>
    <name evidence="2" type="ORF">PBS003_LOCUS5694</name>
</gene>
<dbReference type="EMBL" id="CAKLCB010000377">
    <property type="protein sequence ID" value="CAH0521352.1"/>
    <property type="molecule type" value="Genomic_DNA"/>
</dbReference>
<reference evidence="2 4" key="1">
    <citation type="submission" date="2021-11" db="EMBL/GenBank/DDBJ databases">
        <authorList>
            <person name="Islam A."/>
            <person name="Islam S."/>
            <person name="Flora M.S."/>
            <person name="Rahman M."/>
            <person name="Ziaur R.M."/>
            <person name="Epstein J.H."/>
            <person name="Hassan M."/>
            <person name="Klassen M."/>
            <person name="Woodard K."/>
            <person name="Webb A."/>
            <person name="Webby R.J."/>
            <person name="El Zowalaty M.E."/>
        </authorList>
    </citation>
    <scope>NUCLEOTIDE SEQUENCE</scope>
    <source>
        <strain evidence="3">Pbs1</strain>
        <strain evidence="2">Pbs3</strain>
    </source>
</reference>
<comment type="caution">
    <text evidence="2">The sequence shown here is derived from an EMBL/GenBank/DDBJ whole genome shotgun (WGS) entry which is preliminary data.</text>
</comment>
<evidence type="ECO:0000313" key="4">
    <source>
        <dbReference type="Proteomes" id="UP001158986"/>
    </source>
</evidence>
<protein>
    <submittedName>
        <fullName evidence="2">Uncharacterized protein</fullName>
    </submittedName>
</protein>
<organism evidence="2 5">
    <name type="scientific">Peronospora belbahrii</name>
    <dbReference type="NCBI Taxonomy" id="622444"/>
    <lineage>
        <taxon>Eukaryota</taxon>
        <taxon>Sar</taxon>
        <taxon>Stramenopiles</taxon>
        <taxon>Oomycota</taxon>
        <taxon>Peronosporomycetes</taxon>
        <taxon>Peronosporales</taxon>
        <taxon>Peronosporaceae</taxon>
        <taxon>Peronospora</taxon>
    </lineage>
</organism>
<dbReference type="Proteomes" id="UP001160483">
    <property type="component" value="Unassembled WGS sequence"/>
</dbReference>
<dbReference type="Proteomes" id="UP001158986">
    <property type="component" value="Unassembled WGS sequence"/>
</dbReference>
<feature type="region of interest" description="Disordered" evidence="1">
    <location>
        <begin position="85"/>
        <end position="124"/>
    </location>
</feature>
<dbReference type="AlphaFoldDB" id="A0AAU9LD39"/>
<sequence length="203" mass="23768">MIHRRSQWQQHLERENEVIDNVFEAQMRARMRRQSLEKKVEIKHVHEVETDCMTLDLDSVRSIGTCHAHGRLDDKDMHTRTLVQQQSREWRPDSTQEDSANSLSSDEGGKILPIPTTNKHKSRSRNDLVLKMLEPLTQEATFRLERLGGFDLSRTVPSFAYRVFRDDETNNYSTNATEGSTGVYRLPRLLHNSRVNHLRRPTY</sequence>
<evidence type="ECO:0000313" key="2">
    <source>
        <dbReference type="EMBL" id="CAH0479023.1"/>
    </source>
</evidence>
<keyword evidence="4" id="KW-1185">Reference proteome</keyword>
<dbReference type="EMBL" id="CAKKTJ010000289">
    <property type="protein sequence ID" value="CAH0479023.1"/>
    <property type="molecule type" value="Genomic_DNA"/>
</dbReference>
<evidence type="ECO:0000313" key="5">
    <source>
        <dbReference type="Proteomes" id="UP001160483"/>
    </source>
</evidence>
<accession>A0AAU9LD39</accession>
<name>A0AAU9LD39_9STRA</name>